<dbReference type="Proteomes" id="UP000002051">
    <property type="component" value="Chromosome 6"/>
</dbReference>
<dbReference type="InterPro" id="IPR045040">
    <property type="entry name" value="PORR_fam"/>
</dbReference>
<organism evidence="3 6">
    <name type="scientific">Medicago truncatula</name>
    <name type="common">Barrel medic</name>
    <name type="synonym">Medicago tribuloides</name>
    <dbReference type="NCBI Taxonomy" id="3880"/>
    <lineage>
        <taxon>Eukaryota</taxon>
        <taxon>Viridiplantae</taxon>
        <taxon>Streptophyta</taxon>
        <taxon>Embryophyta</taxon>
        <taxon>Tracheophyta</taxon>
        <taxon>Spermatophyta</taxon>
        <taxon>Magnoliopsida</taxon>
        <taxon>eudicotyledons</taxon>
        <taxon>Gunneridae</taxon>
        <taxon>Pentapetalae</taxon>
        <taxon>rosids</taxon>
        <taxon>fabids</taxon>
        <taxon>Fabales</taxon>
        <taxon>Fabaceae</taxon>
        <taxon>Papilionoideae</taxon>
        <taxon>50 kb inversion clade</taxon>
        <taxon>NPAAA clade</taxon>
        <taxon>Hologalegina</taxon>
        <taxon>IRL clade</taxon>
        <taxon>Trifolieae</taxon>
        <taxon>Medicago</taxon>
    </lineage>
</organism>
<accession>A0A072U8H2</accession>
<dbReference type="InterPro" id="IPR021099">
    <property type="entry name" value="PORR_domain"/>
</dbReference>
<dbReference type="EnsemblPlants" id="KEH26074">
    <property type="protein sequence ID" value="KEH26074"/>
    <property type="gene ID" value="MTR_6g043850"/>
</dbReference>
<keyword evidence="6" id="KW-1185">Reference proteome</keyword>
<evidence type="ECO:0000313" key="7">
    <source>
        <dbReference type="Proteomes" id="UP000265566"/>
    </source>
</evidence>
<evidence type="ECO:0000313" key="3">
    <source>
        <dbReference type="EMBL" id="KEH26074.1"/>
    </source>
</evidence>
<evidence type="ECO:0000259" key="2">
    <source>
        <dbReference type="Pfam" id="PF11955"/>
    </source>
</evidence>
<evidence type="ECO:0000313" key="6">
    <source>
        <dbReference type="Proteomes" id="UP000002051"/>
    </source>
</evidence>
<dbReference type="HOGENOM" id="CLU_024287_5_0_1"/>
<evidence type="ECO:0000313" key="4">
    <source>
        <dbReference type="EMBL" id="RHN51322.1"/>
    </source>
</evidence>
<feature type="domain" description="PORR" evidence="2">
    <location>
        <begin position="31"/>
        <end position="355"/>
    </location>
</feature>
<gene>
    <name evidence="5" type="primary">25496311</name>
    <name evidence="3" type="ordered locus">MTR_6g043850</name>
    <name evidence="4" type="ORF">MtrunA17_Chr6g0467331</name>
</gene>
<feature type="region of interest" description="Disordered" evidence="1">
    <location>
        <begin position="354"/>
        <end position="664"/>
    </location>
</feature>
<feature type="compositionally biased region" description="Basic and acidic residues" evidence="1">
    <location>
        <begin position="465"/>
        <end position="476"/>
    </location>
</feature>
<protein>
    <submittedName>
        <fullName evidence="3">Plant organelle RNA recognition domain protein</fullName>
    </submittedName>
    <submittedName>
        <fullName evidence="4">Putative plant organelle RNA recognition domain-containing protein</fullName>
    </submittedName>
</protein>
<proteinExistence type="predicted"/>
<reference evidence="3 6" key="2">
    <citation type="journal article" date="2014" name="BMC Genomics">
        <title>An improved genome release (version Mt4.0) for the model legume Medicago truncatula.</title>
        <authorList>
            <person name="Tang H."/>
            <person name="Krishnakumar V."/>
            <person name="Bidwell S."/>
            <person name="Rosen B."/>
            <person name="Chan A."/>
            <person name="Zhou S."/>
            <person name="Gentzbittel L."/>
            <person name="Childs K.L."/>
            <person name="Yandell M."/>
            <person name="Gundlach H."/>
            <person name="Mayer K.F."/>
            <person name="Schwartz D.C."/>
            <person name="Town C.D."/>
        </authorList>
    </citation>
    <scope>GENOME REANNOTATION</scope>
    <source>
        <strain evidence="3">A17</strain>
        <strain evidence="5 6">cv. Jemalong A17</strain>
    </source>
</reference>
<dbReference type="AlphaFoldDB" id="A0A072U8H2"/>
<dbReference type="Proteomes" id="UP000265566">
    <property type="component" value="Chromosome 6"/>
</dbReference>
<sequence length="664" mass="76827">MRFTIFSLRHTTPTAHRHHLRTLFSGTFTLVRDRGLDHAVEREKNLKPLLTLLSLINNEPTKSLPISIIKQSRSLNLPFRPIEFIRKYPSVFEEFYNNGCTFEPHVKLTAKAIDLNADEKFLVASDVFKKDVAVRVLKLLMIAKGNKIPLSVVDGLKWDLGLPDDYVKSVIPEFPDHFRVVGVDNNAVLELVCWSKKHSVSFLEKKYGDKAKGQGKELGFPVQFSTGFEMDKKYEKWVKEWNGLRYVSPYENGVNLSGSSEESDKWVVGVLHEILNLLVSKKTEKDNVLMIGEWLGLASRFKRVILQHPGIFYVSSKNRMYTVVLRDGYKRGLLVEDNPAMEFRRRYIHLMNTVKEDSKNDKSEKGKTSSKEGSLKEDEGKVEEEECDENRGEEEEEEEGSGEECSDDEDEDASETVDDDEEEESMGTRKSSANRRGRNNFVEMNSANRRGRNVAETNSSNIRGRNFDNKRGRNFEESNSTNRRGRNFEESNFTNRRGRNFEESNSTNRRGRNFEESNSTNRRGRNFEESNPTNRRGRNFEESNSTNRRDRNFEESNSNNRRGRNFEESNSTNRRGRNFKESNSANRRGRNSVEMKLGTEKPSRDSRRERSGEKLMRSTWEKNASEVSKRMQMRGEHKDVENSPHRSRSTKSREGLLTVKKTVV</sequence>
<dbReference type="STRING" id="3880.A0A072U8H2"/>
<dbReference type="OrthoDB" id="1892230at2759"/>
<dbReference type="EMBL" id="PSQE01000006">
    <property type="protein sequence ID" value="RHN51322.1"/>
    <property type="molecule type" value="Genomic_DNA"/>
</dbReference>
<reference evidence="7" key="4">
    <citation type="journal article" date="2018" name="Nat. Plants">
        <title>Whole-genome landscape of Medicago truncatula symbiotic genes.</title>
        <authorList>
            <person name="Pecrix Y."/>
            <person name="Staton S.E."/>
            <person name="Sallet E."/>
            <person name="Lelandais-Briere C."/>
            <person name="Moreau S."/>
            <person name="Carrere S."/>
            <person name="Blein T."/>
            <person name="Jardinaud M.F."/>
            <person name="Latrasse D."/>
            <person name="Zouine M."/>
            <person name="Zahm M."/>
            <person name="Kreplak J."/>
            <person name="Mayjonade B."/>
            <person name="Satge C."/>
            <person name="Perez M."/>
            <person name="Cauet S."/>
            <person name="Marande W."/>
            <person name="Chantry-Darmon C."/>
            <person name="Lopez-Roques C."/>
            <person name="Bouchez O."/>
            <person name="Berard A."/>
            <person name="Debelle F."/>
            <person name="Munos S."/>
            <person name="Bendahmane A."/>
            <person name="Berges H."/>
            <person name="Niebel A."/>
            <person name="Buitink J."/>
            <person name="Frugier F."/>
            <person name="Benhamed M."/>
            <person name="Crespi M."/>
            <person name="Gouzy J."/>
            <person name="Gamas P."/>
        </authorList>
    </citation>
    <scope>NUCLEOTIDE SEQUENCE [LARGE SCALE GENOMIC DNA]</scope>
    <source>
        <strain evidence="7">cv. Jemalong A17</strain>
    </source>
</reference>
<dbReference type="PANTHER" id="PTHR31476">
    <property type="entry name" value="PROTEIN WHAT'S THIS FACTOR 1 HOMOLOG, CHLOROPLASTIC"/>
    <property type="match status" value="1"/>
</dbReference>
<dbReference type="GO" id="GO:0003723">
    <property type="term" value="F:RNA binding"/>
    <property type="evidence" value="ECO:0007669"/>
    <property type="project" value="InterPro"/>
</dbReference>
<dbReference type="KEGG" id="mtr:25496311"/>
<feature type="compositionally biased region" description="Acidic residues" evidence="1">
    <location>
        <begin position="380"/>
        <end position="425"/>
    </location>
</feature>
<name>A0A072U8H2_MEDTR</name>
<dbReference type="PANTHER" id="PTHR31476:SF16">
    <property type="entry name" value="F14O23.23 PROTEIN"/>
    <property type="match status" value="1"/>
</dbReference>
<feature type="compositionally biased region" description="Basic and acidic residues" evidence="1">
    <location>
        <begin position="354"/>
        <end position="379"/>
    </location>
</feature>
<evidence type="ECO:0000256" key="1">
    <source>
        <dbReference type="SAM" id="MobiDB-lite"/>
    </source>
</evidence>
<reference evidence="5" key="3">
    <citation type="submission" date="2015-04" db="UniProtKB">
        <authorList>
            <consortium name="EnsemblPlants"/>
        </authorList>
    </citation>
    <scope>IDENTIFICATION</scope>
    <source>
        <strain evidence="5">cv. Jemalong A17</strain>
    </source>
</reference>
<dbReference type="Gramene" id="rna35746">
    <property type="protein sequence ID" value="RHN51322.1"/>
    <property type="gene ID" value="gene35746"/>
</dbReference>
<reference evidence="3 6" key="1">
    <citation type="journal article" date="2011" name="Nature">
        <title>The Medicago genome provides insight into the evolution of rhizobial symbioses.</title>
        <authorList>
            <person name="Young N.D."/>
            <person name="Debelle F."/>
            <person name="Oldroyd G.E."/>
            <person name="Geurts R."/>
            <person name="Cannon S.B."/>
            <person name="Udvardi M.K."/>
            <person name="Benedito V.A."/>
            <person name="Mayer K.F."/>
            <person name="Gouzy J."/>
            <person name="Schoof H."/>
            <person name="Van de Peer Y."/>
            <person name="Proost S."/>
            <person name="Cook D.R."/>
            <person name="Meyers B.C."/>
            <person name="Spannagl M."/>
            <person name="Cheung F."/>
            <person name="De Mita S."/>
            <person name="Krishnakumar V."/>
            <person name="Gundlach H."/>
            <person name="Zhou S."/>
            <person name="Mudge J."/>
            <person name="Bharti A.K."/>
            <person name="Murray J.D."/>
            <person name="Naoumkina M.A."/>
            <person name="Rosen B."/>
            <person name="Silverstein K.A."/>
            <person name="Tang H."/>
            <person name="Rombauts S."/>
            <person name="Zhao P.X."/>
            <person name="Zhou P."/>
            <person name="Barbe V."/>
            <person name="Bardou P."/>
            <person name="Bechner M."/>
            <person name="Bellec A."/>
            <person name="Berger A."/>
            <person name="Berges H."/>
            <person name="Bidwell S."/>
            <person name="Bisseling T."/>
            <person name="Choisne N."/>
            <person name="Couloux A."/>
            <person name="Denny R."/>
            <person name="Deshpande S."/>
            <person name="Dai X."/>
            <person name="Doyle J.J."/>
            <person name="Dudez A.M."/>
            <person name="Farmer A.D."/>
            <person name="Fouteau S."/>
            <person name="Franken C."/>
            <person name="Gibelin C."/>
            <person name="Gish J."/>
            <person name="Goldstein S."/>
            <person name="Gonzalez A.J."/>
            <person name="Green P.J."/>
            <person name="Hallab A."/>
            <person name="Hartog M."/>
            <person name="Hua A."/>
            <person name="Humphray S.J."/>
            <person name="Jeong D.H."/>
            <person name="Jing Y."/>
            <person name="Jocker A."/>
            <person name="Kenton S.M."/>
            <person name="Kim D.J."/>
            <person name="Klee K."/>
            <person name="Lai H."/>
            <person name="Lang C."/>
            <person name="Lin S."/>
            <person name="Macmil S.L."/>
            <person name="Magdelenat G."/>
            <person name="Matthews L."/>
            <person name="McCorrison J."/>
            <person name="Monaghan E.L."/>
            <person name="Mun J.H."/>
            <person name="Najar F.Z."/>
            <person name="Nicholson C."/>
            <person name="Noirot C."/>
            <person name="O'Bleness M."/>
            <person name="Paule C.R."/>
            <person name="Poulain J."/>
            <person name="Prion F."/>
            <person name="Qin B."/>
            <person name="Qu C."/>
            <person name="Retzel E.F."/>
            <person name="Riddle C."/>
            <person name="Sallet E."/>
            <person name="Samain S."/>
            <person name="Samson N."/>
            <person name="Sanders I."/>
            <person name="Saurat O."/>
            <person name="Scarpelli C."/>
            <person name="Schiex T."/>
            <person name="Segurens B."/>
            <person name="Severin A.J."/>
            <person name="Sherrier D.J."/>
            <person name="Shi R."/>
            <person name="Sims S."/>
            <person name="Singer S.R."/>
            <person name="Sinharoy S."/>
            <person name="Sterck L."/>
            <person name="Viollet A."/>
            <person name="Wang B.B."/>
            <person name="Wang K."/>
            <person name="Wang M."/>
            <person name="Wang X."/>
            <person name="Warfsmann J."/>
            <person name="Weissenbach J."/>
            <person name="White D.D."/>
            <person name="White J.D."/>
            <person name="Wiley G.B."/>
            <person name="Wincker P."/>
            <person name="Xing Y."/>
            <person name="Yang L."/>
            <person name="Yao Z."/>
            <person name="Ying F."/>
            <person name="Zhai J."/>
            <person name="Zhou L."/>
            <person name="Zuber A."/>
            <person name="Denarie J."/>
            <person name="Dixon R.A."/>
            <person name="May G.D."/>
            <person name="Schwartz D.C."/>
            <person name="Rogers J."/>
            <person name="Quetier F."/>
            <person name="Town C.D."/>
            <person name="Roe B.A."/>
        </authorList>
    </citation>
    <scope>NUCLEOTIDE SEQUENCE [LARGE SCALE GENOMIC DNA]</scope>
    <source>
        <strain evidence="3">A17</strain>
        <strain evidence="5 6">cv. Jemalong A17</strain>
    </source>
</reference>
<feature type="compositionally biased region" description="Basic and acidic residues" evidence="1">
    <location>
        <begin position="591"/>
        <end position="644"/>
    </location>
</feature>
<dbReference type="EMBL" id="CM001222">
    <property type="protein sequence ID" value="KEH26074.1"/>
    <property type="molecule type" value="Genomic_DNA"/>
</dbReference>
<evidence type="ECO:0000313" key="5">
    <source>
        <dbReference type="EnsemblPlants" id="KEH26074"/>
    </source>
</evidence>
<reference evidence="4" key="5">
    <citation type="journal article" date="2018" name="Nat. Plants">
        <title>Whole-genome landscape of Medicago truncatula symbiotic genes.</title>
        <authorList>
            <person name="Pecrix Y."/>
            <person name="Gamas P."/>
            <person name="Carrere S."/>
        </authorList>
    </citation>
    <scope>NUCLEOTIDE SEQUENCE</scope>
    <source>
        <tissue evidence="4">Leaves</tissue>
    </source>
</reference>
<dbReference type="Pfam" id="PF11955">
    <property type="entry name" value="PORR"/>
    <property type="match status" value="1"/>
</dbReference>